<evidence type="ECO:0000313" key="3">
    <source>
        <dbReference type="EMBL" id="MFC0050744.1"/>
    </source>
</evidence>
<dbReference type="PANTHER" id="PTHR43540">
    <property type="entry name" value="PEROXYUREIDOACRYLATE/UREIDOACRYLATE AMIDOHYDROLASE-RELATED"/>
    <property type="match status" value="1"/>
</dbReference>
<dbReference type="EMBL" id="JBHLXP010000011">
    <property type="protein sequence ID" value="MFC0050744.1"/>
    <property type="molecule type" value="Genomic_DNA"/>
</dbReference>
<reference evidence="3 4" key="1">
    <citation type="submission" date="2024-09" db="EMBL/GenBank/DDBJ databases">
        <authorList>
            <person name="Sun Q."/>
            <person name="Mori K."/>
        </authorList>
    </citation>
    <scope>NUCLEOTIDE SEQUENCE [LARGE SCALE GENOMIC DNA]</scope>
    <source>
        <strain evidence="3 4">KCTC 23315</strain>
    </source>
</reference>
<name>A0ABV6BIN3_9GAMM</name>
<keyword evidence="1" id="KW-0378">Hydrolase</keyword>
<accession>A0ABV6BIN3</accession>
<feature type="domain" description="Isochorismatase-like" evidence="2">
    <location>
        <begin position="4"/>
        <end position="151"/>
    </location>
</feature>
<dbReference type="InterPro" id="IPR050272">
    <property type="entry name" value="Isochorismatase-like_hydrls"/>
</dbReference>
<dbReference type="RefSeq" id="WP_377248923.1">
    <property type="nucleotide sequence ID" value="NZ_JBHLXP010000011.1"/>
</dbReference>
<proteinExistence type="predicted"/>
<organism evidence="3 4">
    <name type="scientific">Rheinheimera tilapiae</name>
    <dbReference type="NCBI Taxonomy" id="875043"/>
    <lineage>
        <taxon>Bacteria</taxon>
        <taxon>Pseudomonadati</taxon>
        <taxon>Pseudomonadota</taxon>
        <taxon>Gammaproteobacteria</taxon>
        <taxon>Chromatiales</taxon>
        <taxon>Chromatiaceae</taxon>
        <taxon>Rheinheimera</taxon>
    </lineage>
</organism>
<dbReference type="InterPro" id="IPR036380">
    <property type="entry name" value="Isochorismatase-like_sf"/>
</dbReference>
<gene>
    <name evidence="3" type="ORF">ACFFJP_20875</name>
</gene>
<dbReference type="Gene3D" id="3.40.50.850">
    <property type="entry name" value="Isochorismatase-like"/>
    <property type="match status" value="1"/>
</dbReference>
<evidence type="ECO:0000256" key="1">
    <source>
        <dbReference type="ARBA" id="ARBA00022801"/>
    </source>
</evidence>
<dbReference type="InterPro" id="IPR000868">
    <property type="entry name" value="Isochorismatase-like_dom"/>
</dbReference>
<evidence type="ECO:0000313" key="4">
    <source>
        <dbReference type="Proteomes" id="UP001589813"/>
    </source>
</evidence>
<dbReference type="SUPFAM" id="SSF52499">
    <property type="entry name" value="Isochorismatase-like hydrolases"/>
    <property type="match status" value="1"/>
</dbReference>
<dbReference type="Pfam" id="PF00857">
    <property type="entry name" value="Isochorismatase"/>
    <property type="match status" value="1"/>
</dbReference>
<sequence length="179" mass="19522">MDATALVIIDMQQGLLADRLPDDYAAVLQRLQLLYQAAHQAQRPVIFVCHEAPDSVLAYQSAGWQLVEGLQLSQGDLLVRKTTPDSFLRTDLHQLLQQRQINRLVIAGYASEFCVDTTVRSAAAHGYAIDLVADSHTTHDKPHLAAASIRAHHNATLAAVRSFGVPIRPVPAAEVVFVG</sequence>
<protein>
    <submittedName>
        <fullName evidence="3">Isochorismatase family protein</fullName>
    </submittedName>
</protein>
<dbReference type="Proteomes" id="UP001589813">
    <property type="component" value="Unassembled WGS sequence"/>
</dbReference>
<evidence type="ECO:0000259" key="2">
    <source>
        <dbReference type="Pfam" id="PF00857"/>
    </source>
</evidence>
<keyword evidence="4" id="KW-1185">Reference proteome</keyword>
<comment type="caution">
    <text evidence="3">The sequence shown here is derived from an EMBL/GenBank/DDBJ whole genome shotgun (WGS) entry which is preliminary data.</text>
</comment>